<dbReference type="EMBL" id="JGYQ01000007">
    <property type="protein sequence ID" value="KFI48575.1"/>
    <property type="molecule type" value="Genomic_DNA"/>
</dbReference>
<proteinExistence type="predicted"/>
<evidence type="ECO:0000313" key="2">
    <source>
        <dbReference type="Proteomes" id="UP000029093"/>
    </source>
</evidence>
<organism evidence="1 2">
    <name type="scientific">Bifidobacterium boum</name>
    <dbReference type="NCBI Taxonomy" id="78343"/>
    <lineage>
        <taxon>Bacteria</taxon>
        <taxon>Bacillati</taxon>
        <taxon>Actinomycetota</taxon>
        <taxon>Actinomycetes</taxon>
        <taxon>Bifidobacteriales</taxon>
        <taxon>Bifidobacteriaceae</taxon>
        <taxon>Bifidobacterium</taxon>
    </lineage>
</organism>
<gene>
    <name evidence="1" type="ORF">BBOU_0704</name>
</gene>
<name>A0A086ZPX5_9BIFI</name>
<dbReference type="AlphaFoldDB" id="A0A086ZPX5"/>
<evidence type="ECO:0000313" key="1">
    <source>
        <dbReference type="EMBL" id="KFI48575.1"/>
    </source>
</evidence>
<dbReference type="Proteomes" id="UP000029093">
    <property type="component" value="Unassembled WGS sequence"/>
</dbReference>
<protein>
    <submittedName>
        <fullName evidence="1">Uncharacterized protein</fullName>
    </submittedName>
</protein>
<reference evidence="1 2" key="1">
    <citation type="submission" date="2014-03" db="EMBL/GenBank/DDBJ databases">
        <title>Genomics of Bifidobacteria.</title>
        <authorList>
            <person name="Ventura M."/>
            <person name="Milani C."/>
            <person name="Lugli G.A."/>
        </authorList>
    </citation>
    <scope>NUCLEOTIDE SEQUENCE [LARGE SCALE GENOMIC DNA]</scope>
    <source>
        <strain evidence="1 2">LMG 10736</strain>
    </source>
</reference>
<accession>A0A086ZPX5</accession>
<keyword evidence="2" id="KW-1185">Reference proteome</keyword>
<comment type="caution">
    <text evidence="1">The sequence shown here is derived from an EMBL/GenBank/DDBJ whole genome shotgun (WGS) entry which is preliminary data.</text>
</comment>
<sequence>MERLVWWRLCGRIWRFPDSALFFRNLRGRLSRFRAVATVLPTGTLKSRGSWIAPVKPFSGGCRAIRQSAINSRETTGLYSRYNPFAVISRDRHGSPRTATPCLSGNPAYGSLKHRNPTHSSCHTRHAVKYDSRIPSIRSHLPHTTHILSLFTPRILTPLLPPLTPSTLLTLRIPRSAPAHSAHLSHPLFLTSPPSSPASLIPHVLPSTPHPHCTPPARFPRTFSRFASSRAG</sequence>